<evidence type="ECO:0000313" key="2">
    <source>
        <dbReference type="Proteomes" id="UP000072443"/>
    </source>
</evidence>
<protein>
    <submittedName>
        <fullName evidence="1">Uncharacterized protein</fullName>
    </submittedName>
</protein>
<reference evidence="1 2" key="1">
    <citation type="submission" date="2016-02" db="EMBL/GenBank/DDBJ databases">
        <authorList>
            <consortium name="Pathogen Informatics"/>
        </authorList>
    </citation>
    <scope>NUCLEOTIDE SEQUENCE [LARGE SCALE GENOMIC DNA]</scope>
    <source>
        <strain evidence="1 2">2842STDY5881269</strain>
    </source>
</reference>
<dbReference type="AlphaFoldDB" id="A0AB33TYL5"/>
<dbReference type="EMBL" id="FEVP01000049">
    <property type="protein sequence ID" value="CWQ18466.1"/>
    <property type="molecule type" value="Genomic_DNA"/>
</dbReference>
<proteinExistence type="predicted"/>
<evidence type="ECO:0000313" key="1">
    <source>
        <dbReference type="EMBL" id="CWQ18466.1"/>
    </source>
</evidence>
<gene>
    <name evidence="1" type="ORF">ERS514591_02081</name>
</gene>
<organism evidence="1 2">
    <name type="scientific">Neisseria meningitidis</name>
    <dbReference type="NCBI Taxonomy" id="487"/>
    <lineage>
        <taxon>Bacteria</taxon>
        <taxon>Pseudomonadati</taxon>
        <taxon>Pseudomonadota</taxon>
        <taxon>Betaproteobacteria</taxon>
        <taxon>Neisseriales</taxon>
        <taxon>Neisseriaceae</taxon>
        <taxon>Neisseria</taxon>
    </lineage>
</organism>
<name>A0AB33TYL5_NEIME</name>
<sequence length="113" mass="12219">MGDDADRQFGFVQFVFTVIALTYLDADKAAAFLDIQLVLVDAFFCQQLQLFTRNQGNFTCRGIEAGGISFDVAACLKRDTVGGQLDGGWHNQVVAGAGKLGFSDDFAAFTFGF</sequence>
<dbReference type="Proteomes" id="UP000072443">
    <property type="component" value="Unassembled WGS sequence"/>
</dbReference>
<accession>A0AB33TYL5</accession>
<comment type="caution">
    <text evidence="1">The sequence shown here is derived from an EMBL/GenBank/DDBJ whole genome shotgun (WGS) entry which is preliminary data.</text>
</comment>